<dbReference type="Proteomes" id="UP000500767">
    <property type="component" value="Chromosome"/>
</dbReference>
<dbReference type="KEGG" id="lck:HN018_21525"/>
<evidence type="ECO:0000259" key="4">
    <source>
        <dbReference type="SMART" id="SM00822"/>
    </source>
</evidence>
<dbReference type="PRINTS" id="PR00080">
    <property type="entry name" value="SDRFAMILY"/>
</dbReference>
<sequence length="247" mass="26553">MKTILITGCSSGFGLETARYFLDREWTVIATMRTPREDLLPRSERLRILPLDVTDPESIRVSVDTAGPIDVLVNNAGVGVLNALEGTSMETIRDVFETNTFGTMAMIQAVLPQFRERNAGVVINVTSTVTLKPLHLLSVYTASKAAVNAFSESLALEVAQFNVRVNLVLPGLAPETSFGDNARTRMQNGIPEPYSAIAQGVFANFENPGLITRSIDVAEAVWRAATDPTCPFRLPAGADAVALASAS</sequence>
<dbReference type="CDD" id="cd05374">
    <property type="entry name" value="17beta-HSD-like_SDR_c"/>
    <property type="match status" value="1"/>
</dbReference>
<gene>
    <name evidence="5" type="ORF">HN018_21525</name>
</gene>
<proteinExistence type="inferred from homology"/>
<accession>A0A6M8HVD9</accession>
<comment type="similarity">
    <text evidence="1 3">Belongs to the short-chain dehydrogenases/reductases (SDR) family.</text>
</comment>
<evidence type="ECO:0000313" key="6">
    <source>
        <dbReference type="Proteomes" id="UP000500767"/>
    </source>
</evidence>
<dbReference type="Pfam" id="PF00106">
    <property type="entry name" value="adh_short"/>
    <property type="match status" value="1"/>
</dbReference>
<dbReference type="InterPro" id="IPR051911">
    <property type="entry name" value="SDR_oxidoreductase"/>
</dbReference>
<evidence type="ECO:0000256" key="2">
    <source>
        <dbReference type="ARBA" id="ARBA00023002"/>
    </source>
</evidence>
<protein>
    <submittedName>
        <fullName evidence="5">SDR family oxidoreductase</fullName>
    </submittedName>
</protein>
<dbReference type="SMART" id="SM00822">
    <property type="entry name" value="PKS_KR"/>
    <property type="match status" value="1"/>
</dbReference>
<dbReference type="PANTHER" id="PTHR43976">
    <property type="entry name" value="SHORT CHAIN DEHYDROGENASE"/>
    <property type="match status" value="1"/>
</dbReference>
<dbReference type="PROSITE" id="PS00061">
    <property type="entry name" value="ADH_SHORT"/>
    <property type="match status" value="1"/>
</dbReference>
<keyword evidence="6" id="KW-1185">Reference proteome</keyword>
<dbReference type="InterPro" id="IPR057326">
    <property type="entry name" value="KR_dom"/>
</dbReference>
<dbReference type="EMBL" id="CP053708">
    <property type="protein sequence ID" value="QKE92270.1"/>
    <property type="molecule type" value="Genomic_DNA"/>
</dbReference>
<dbReference type="InterPro" id="IPR020904">
    <property type="entry name" value="Sc_DH/Rdtase_CS"/>
</dbReference>
<dbReference type="PRINTS" id="PR00081">
    <property type="entry name" value="GDHRDH"/>
</dbReference>
<evidence type="ECO:0000313" key="5">
    <source>
        <dbReference type="EMBL" id="QKE92270.1"/>
    </source>
</evidence>
<dbReference type="GO" id="GO:0016491">
    <property type="term" value="F:oxidoreductase activity"/>
    <property type="evidence" value="ECO:0007669"/>
    <property type="project" value="UniProtKB-KW"/>
</dbReference>
<organism evidence="5 6">
    <name type="scientific">Lichenicola cladoniae</name>
    <dbReference type="NCBI Taxonomy" id="1484109"/>
    <lineage>
        <taxon>Bacteria</taxon>
        <taxon>Pseudomonadati</taxon>
        <taxon>Pseudomonadota</taxon>
        <taxon>Alphaproteobacteria</taxon>
        <taxon>Acetobacterales</taxon>
        <taxon>Acetobacteraceae</taxon>
        <taxon>Lichenicola</taxon>
    </lineage>
</organism>
<dbReference type="PANTHER" id="PTHR43976:SF16">
    <property type="entry name" value="SHORT-CHAIN DEHYDROGENASE_REDUCTASE FAMILY PROTEIN"/>
    <property type="match status" value="1"/>
</dbReference>
<name>A0A6M8HVD9_9PROT</name>
<dbReference type="InterPro" id="IPR002347">
    <property type="entry name" value="SDR_fam"/>
</dbReference>
<dbReference type="InterPro" id="IPR036291">
    <property type="entry name" value="NAD(P)-bd_dom_sf"/>
</dbReference>
<reference evidence="5 6" key="1">
    <citation type="journal article" date="2014" name="World J. Microbiol. Biotechnol.">
        <title>Biodiversity and physiological characteristics of Antarctic and Arctic lichens-associated bacteria.</title>
        <authorList>
            <person name="Lee Y.M."/>
            <person name="Kim E.H."/>
            <person name="Lee H.K."/>
            <person name="Hong S.G."/>
        </authorList>
    </citation>
    <scope>NUCLEOTIDE SEQUENCE [LARGE SCALE GENOMIC DNA]</scope>
    <source>
        <strain evidence="5 6">PAMC 26569</strain>
    </source>
</reference>
<evidence type="ECO:0000256" key="1">
    <source>
        <dbReference type="ARBA" id="ARBA00006484"/>
    </source>
</evidence>
<dbReference type="Gene3D" id="3.40.50.720">
    <property type="entry name" value="NAD(P)-binding Rossmann-like Domain"/>
    <property type="match status" value="1"/>
</dbReference>
<dbReference type="RefSeq" id="WP_171837864.1">
    <property type="nucleotide sequence ID" value="NZ_CP053708.1"/>
</dbReference>
<evidence type="ECO:0000256" key="3">
    <source>
        <dbReference type="RuleBase" id="RU000363"/>
    </source>
</evidence>
<feature type="domain" description="Ketoreductase" evidence="4">
    <location>
        <begin position="2"/>
        <end position="175"/>
    </location>
</feature>
<keyword evidence="2" id="KW-0560">Oxidoreductase</keyword>
<dbReference type="AlphaFoldDB" id="A0A6M8HVD9"/>
<dbReference type="SUPFAM" id="SSF51735">
    <property type="entry name" value="NAD(P)-binding Rossmann-fold domains"/>
    <property type="match status" value="1"/>
</dbReference>